<evidence type="ECO:0000313" key="2">
    <source>
        <dbReference type="Proteomes" id="UP000831701"/>
    </source>
</evidence>
<keyword evidence="2" id="KW-1185">Reference proteome</keyword>
<reference evidence="1" key="1">
    <citation type="submission" date="2022-04" db="EMBL/GenBank/DDBJ databases">
        <title>Jade perch genome.</title>
        <authorList>
            <person name="Chao B."/>
        </authorList>
    </citation>
    <scope>NUCLEOTIDE SEQUENCE</scope>
    <source>
        <strain evidence="1">CB-2022</strain>
    </source>
</reference>
<sequence>MPPGRLPREVFMACPTGRRPRGRPRTRWSDYVSQLAWERLGVPPEELEEVSGEQHMLRRIHVSKCDRANEKMAQWQVPYASRPTRAALGYWLHHGPGGLLHYSTAATAVAAAVAPDSSRSFCLSSEKVTMQELNARLALYLEQVQFLEAANQRLEHQIQMELDKKCPRELGELDGHLRTVSLLQDQISECLSSQAHVKLELLNAELIAFNLNIRCEKECERRSSLEAELRNLKMQEEELQVHRLPQLQNQLSDQTQQLMELQIQHQQDMQGLLAQVSGGITMEVQPNESLDLIQQLDQLRQTNKMLLNKKQNESWFSTQMSMLSSPEVTFDAPLGSEVIQAELKELRRTAANLEQELNQLQVLNMMLEASGQEQYESIFQQLVVLQQRADNLSTELESVLQTTAQQAEELQILLDIKSRLENEIQDYKRLLNELITQGVSSLHSNSAANITSYCVTTSPSTFRRHIEVDRTVRVQGGNLRMNHFKTISKGQIHTVRQTPVISPLSETVTTAQTIRVDSRTTSSPLTLINASNLTGSFDRSENQRIGALPEGTGRESMTIITTINKQSSPLEDKVQSGDHDLKNSSIISTQISQSLDKVATMATATTDPSKQNTEPVISTQMDCTEGSIQTKHQEMNTVQEIPTLAPYTQSSKSVTVEEKNEMFTSKQMTTEAGLQANEIGTKIQTEILKTVTSNSEPNKVMENADTGSGPVEDKVHAEDHDLQNTTIVSTQISQVLGKEVVLEASEPEMNTEQGIPTLVPDIQSASSAAVQEKTETLTSKQISTEASLQANETGINIQIEIAKTVLCPEPEVKQGPHIITTTTTTDPSQQTTAEVKTETEAVISAQMDGTEGSIQTNHQDPTQVVSVCLETTAEVVRDVGEAASTALSVVSVATASSSSPVSNDNLRSETASTEILKEVKFEVNEVKVLNGIHNTNEVKVDPDIVSLESQEASLSTTESKTSSTDSGVALSSSSNPETCLSPVHTEMSMVDQLFCPVDPEKDIRSPNSVLSPHDPEMFLSPHDSDTCLSPVEGNLCLSPNGGEEDEEVSLNLTEANAHVRPVEKYVLSTKEDSQSMSLSGQALPGEDRDKKVRESLYFGSSEPNRESHTLNGTNKSKSSSQGIGFQLSSSFGIVEFRGLGDHSIIANKEKNEQLGIGGLYGKSVIDAKYLRDWNKDTGGIADNKDVQNRGIIPGGKDGSQLHKETSIVEVRGQEKNQVSNRRGNSEKVFVKSASFGSVPANGGTTSTAVARNSEGKAGNSSVTLSGNAGAEGRFRHGSGEWIVYGGSLGRTGASLPSKESKENTSVATVLATSQQETGRFGSRGSGEWIVYGGNLRRKSSLDGGASLPKKGTEEGPSEVTNPPTNPPETGRFSSRGSGEWMCYGGSLGRKSSLPSAGNEKSQSVPTLTETSQPETKTFGRSGSGDWRVYGVSTGRMSRPARSDSLPGIESPSVATQLATSPPGISGFGRFGSEGSGEWRIYGGSTGSLNSASSADRVSVSAKAGQIISPPGSHTVLTTSQQETGRFGSRGSGEWIVYGGNLRRKSSLDGGASLPKKGTEEGPSEVTNPPTNPPETGRFSSRGSGEWMCYGGSLGCKSSLPSAGNEKSQSVPTLTETSQPETKTFGRSGSGDWRVYGGEYWTYEPSSSQ</sequence>
<protein>
    <submittedName>
        <fullName evidence="1">Uncharacterized protein</fullName>
    </submittedName>
</protein>
<dbReference type="EMBL" id="CM041547">
    <property type="protein sequence ID" value="KAI3359180.1"/>
    <property type="molecule type" value="Genomic_DNA"/>
</dbReference>
<proteinExistence type="predicted"/>
<comment type="caution">
    <text evidence="1">The sequence shown here is derived from an EMBL/GenBank/DDBJ whole genome shotgun (WGS) entry which is preliminary data.</text>
</comment>
<organism evidence="1 2">
    <name type="scientific">Scortum barcoo</name>
    <name type="common">barcoo grunter</name>
    <dbReference type="NCBI Taxonomy" id="214431"/>
    <lineage>
        <taxon>Eukaryota</taxon>
        <taxon>Metazoa</taxon>
        <taxon>Chordata</taxon>
        <taxon>Craniata</taxon>
        <taxon>Vertebrata</taxon>
        <taxon>Euteleostomi</taxon>
        <taxon>Actinopterygii</taxon>
        <taxon>Neopterygii</taxon>
        <taxon>Teleostei</taxon>
        <taxon>Neoteleostei</taxon>
        <taxon>Acanthomorphata</taxon>
        <taxon>Eupercaria</taxon>
        <taxon>Centrarchiformes</taxon>
        <taxon>Terapontoidei</taxon>
        <taxon>Terapontidae</taxon>
        <taxon>Scortum</taxon>
    </lineage>
</organism>
<gene>
    <name evidence="1" type="ORF">L3Q82_002601</name>
</gene>
<dbReference type="Proteomes" id="UP000831701">
    <property type="component" value="Chromosome 17"/>
</dbReference>
<name>A0ACB8VU05_9TELE</name>
<accession>A0ACB8VU05</accession>
<evidence type="ECO:0000313" key="1">
    <source>
        <dbReference type="EMBL" id="KAI3359180.1"/>
    </source>
</evidence>